<evidence type="ECO:0008006" key="3">
    <source>
        <dbReference type="Google" id="ProtNLM"/>
    </source>
</evidence>
<keyword evidence="2" id="KW-1185">Reference proteome</keyword>
<proteinExistence type="predicted"/>
<dbReference type="InterPro" id="IPR011009">
    <property type="entry name" value="Kinase-like_dom_sf"/>
</dbReference>
<evidence type="ECO:0000313" key="2">
    <source>
        <dbReference type="Proteomes" id="UP000035740"/>
    </source>
</evidence>
<dbReference type="EMBL" id="KQ109470">
    <property type="protein sequence ID" value="KMS65394.1"/>
    <property type="molecule type" value="Genomic_DNA"/>
</dbReference>
<dbReference type="SUPFAM" id="SSF56112">
    <property type="entry name" value="Protein kinase-like (PK-like)"/>
    <property type="match status" value="1"/>
</dbReference>
<name>A0A0J7YPD2_BETVV</name>
<feature type="non-terminal residue" evidence="1">
    <location>
        <position position="1"/>
    </location>
</feature>
<sequence length="184" mass="20332">ALAALYARGICHGNLHARNIFLISFDFSPVLIDFSRARHYSNLNIDVNNSGASDTWNVAALLYSYLTDMELIPGVPLGPLPIDTPESVRELLDALISGQCSASNALDLTFCSGDIVKEMLASRQLIRLTSTGRIHQMQNFLLGLTRKSHDFLVTVERDNSILYGMITALETAVSNDLLMNFRTK</sequence>
<dbReference type="AlphaFoldDB" id="A0A0J7YPD2"/>
<dbReference type="Gene3D" id="1.10.510.10">
    <property type="entry name" value="Transferase(Phosphotransferase) domain 1"/>
    <property type="match status" value="1"/>
</dbReference>
<gene>
    <name evidence="1" type="ORF">BVRB_036430</name>
</gene>
<evidence type="ECO:0000313" key="1">
    <source>
        <dbReference type="EMBL" id="KMS65394.1"/>
    </source>
</evidence>
<accession>A0A0J7YPD2</accession>
<reference evidence="1 2" key="1">
    <citation type="journal article" date="2014" name="Nature">
        <title>The genome of the recently domesticated crop plant sugar beet (Beta vulgaris).</title>
        <authorList>
            <person name="Dohm J.C."/>
            <person name="Minoche A.E."/>
            <person name="Holtgrawe D."/>
            <person name="Capella-Gutierrez S."/>
            <person name="Zakrzewski F."/>
            <person name="Tafer H."/>
            <person name="Rupp O."/>
            <person name="Sorensen T.R."/>
            <person name="Stracke R."/>
            <person name="Reinhardt R."/>
            <person name="Goesmann A."/>
            <person name="Kraft T."/>
            <person name="Schulz B."/>
            <person name="Stadler P.F."/>
            <person name="Schmidt T."/>
            <person name="Gabaldon T."/>
            <person name="Lehrach H."/>
            <person name="Weisshaar B."/>
            <person name="Himmelbauer H."/>
        </authorList>
    </citation>
    <scope>NUCLEOTIDE SEQUENCE [LARGE SCALE GENOMIC DNA]</scope>
    <source>
        <tissue evidence="1">Taproot</tissue>
    </source>
</reference>
<dbReference type="Proteomes" id="UP000035740">
    <property type="component" value="Unassembled WGS sequence"/>
</dbReference>
<dbReference type="OrthoDB" id="10256654at2759"/>
<protein>
    <recommendedName>
        <fullName evidence="3">Protein kinase domain-containing protein</fullName>
    </recommendedName>
</protein>
<feature type="non-terminal residue" evidence="1">
    <location>
        <position position="184"/>
    </location>
</feature>
<organism evidence="1 2">
    <name type="scientific">Beta vulgaris subsp. vulgaris</name>
    <name type="common">Beet</name>
    <dbReference type="NCBI Taxonomy" id="3555"/>
    <lineage>
        <taxon>Eukaryota</taxon>
        <taxon>Viridiplantae</taxon>
        <taxon>Streptophyta</taxon>
        <taxon>Embryophyta</taxon>
        <taxon>Tracheophyta</taxon>
        <taxon>Spermatophyta</taxon>
        <taxon>Magnoliopsida</taxon>
        <taxon>eudicotyledons</taxon>
        <taxon>Gunneridae</taxon>
        <taxon>Pentapetalae</taxon>
        <taxon>Caryophyllales</taxon>
        <taxon>Chenopodiaceae</taxon>
        <taxon>Betoideae</taxon>
        <taxon>Beta</taxon>
    </lineage>
</organism>
<dbReference type="Gramene" id="KMS65394">
    <property type="protein sequence ID" value="KMS65394"/>
    <property type="gene ID" value="BVRB_036430"/>
</dbReference>